<organism evidence="2 3">
    <name type="scientific">Streptosporangium fragile</name>
    <dbReference type="NCBI Taxonomy" id="46186"/>
    <lineage>
        <taxon>Bacteria</taxon>
        <taxon>Bacillati</taxon>
        <taxon>Actinomycetota</taxon>
        <taxon>Actinomycetes</taxon>
        <taxon>Streptosporangiales</taxon>
        <taxon>Streptosporangiaceae</taxon>
        <taxon>Streptosporangium</taxon>
    </lineage>
</organism>
<protein>
    <recommendedName>
        <fullName evidence="4">SdpI family protein</fullName>
    </recommendedName>
</protein>
<keyword evidence="1" id="KW-0812">Transmembrane</keyword>
<keyword evidence="1" id="KW-0472">Membrane</keyword>
<proteinExistence type="predicted"/>
<accession>A0ABN3VZ37</accession>
<keyword evidence="3" id="KW-1185">Reference proteome</keyword>
<dbReference type="Proteomes" id="UP001500831">
    <property type="component" value="Unassembled WGS sequence"/>
</dbReference>
<reference evidence="2 3" key="1">
    <citation type="journal article" date="2019" name="Int. J. Syst. Evol. Microbiol.">
        <title>The Global Catalogue of Microorganisms (GCM) 10K type strain sequencing project: providing services to taxonomists for standard genome sequencing and annotation.</title>
        <authorList>
            <consortium name="The Broad Institute Genomics Platform"/>
            <consortium name="The Broad Institute Genome Sequencing Center for Infectious Disease"/>
            <person name="Wu L."/>
            <person name="Ma J."/>
        </authorList>
    </citation>
    <scope>NUCLEOTIDE SEQUENCE [LARGE SCALE GENOMIC DNA]</scope>
    <source>
        <strain evidence="2 3">JCM 6242</strain>
    </source>
</reference>
<sequence>MGLEVMQWIAFGVGCLNGVLGIYSLATNRLPRRPFLWRDDFEPRRYGWAQLLMAVFVFTIALGPVMLEWAYELFIVVLLLGIGAFAAGLRLMHSGKQIQRSS</sequence>
<evidence type="ECO:0000313" key="2">
    <source>
        <dbReference type="EMBL" id="GAA2875963.1"/>
    </source>
</evidence>
<keyword evidence="1" id="KW-1133">Transmembrane helix</keyword>
<feature type="transmembrane region" description="Helical" evidence="1">
    <location>
        <begin position="47"/>
        <end position="67"/>
    </location>
</feature>
<name>A0ABN3VZ37_9ACTN</name>
<evidence type="ECO:0000256" key="1">
    <source>
        <dbReference type="SAM" id="Phobius"/>
    </source>
</evidence>
<evidence type="ECO:0000313" key="3">
    <source>
        <dbReference type="Proteomes" id="UP001500831"/>
    </source>
</evidence>
<dbReference type="EMBL" id="BAAAVI010000024">
    <property type="protein sequence ID" value="GAA2875963.1"/>
    <property type="molecule type" value="Genomic_DNA"/>
</dbReference>
<feature type="transmembrane region" description="Helical" evidence="1">
    <location>
        <begin position="6"/>
        <end position="26"/>
    </location>
</feature>
<comment type="caution">
    <text evidence="2">The sequence shown here is derived from an EMBL/GenBank/DDBJ whole genome shotgun (WGS) entry which is preliminary data.</text>
</comment>
<dbReference type="RefSeq" id="WP_344972910.1">
    <property type="nucleotide sequence ID" value="NZ_BAAAVI010000024.1"/>
</dbReference>
<evidence type="ECO:0008006" key="4">
    <source>
        <dbReference type="Google" id="ProtNLM"/>
    </source>
</evidence>
<gene>
    <name evidence="2" type="ORF">GCM10010517_37010</name>
</gene>
<feature type="transmembrane region" description="Helical" evidence="1">
    <location>
        <begin position="73"/>
        <end position="92"/>
    </location>
</feature>